<dbReference type="EMBL" id="JACRSP010000002">
    <property type="protein sequence ID" value="MBC8536263.1"/>
    <property type="molecule type" value="Genomic_DNA"/>
</dbReference>
<dbReference type="SMART" id="SM00347">
    <property type="entry name" value="HTH_MARR"/>
    <property type="match status" value="1"/>
</dbReference>
<name>A0A926DDT8_9FIRM</name>
<dbReference type="PANTHER" id="PTHR42756:SF1">
    <property type="entry name" value="TRANSCRIPTIONAL REPRESSOR OF EMRAB OPERON"/>
    <property type="match status" value="1"/>
</dbReference>
<keyword evidence="3" id="KW-0804">Transcription</keyword>
<dbReference type="GO" id="GO:0003700">
    <property type="term" value="F:DNA-binding transcription factor activity"/>
    <property type="evidence" value="ECO:0007669"/>
    <property type="project" value="InterPro"/>
</dbReference>
<dbReference type="PRINTS" id="PR00598">
    <property type="entry name" value="HTHMARR"/>
</dbReference>
<evidence type="ECO:0000313" key="5">
    <source>
        <dbReference type="EMBL" id="MBC8536263.1"/>
    </source>
</evidence>
<keyword evidence="6" id="KW-1185">Reference proteome</keyword>
<dbReference type="PROSITE" id="PS50995">
    <property type="entry name" value="HTH_MARR_2"/>
    <property type="match status" value="1"/>
</dbReference>
<dbReference type="GO" id="GO:0003677">
    <property type="term" value="F:DNA binding"/>
    <property type="evidence" value="ECO:0007669"/>
    <property type="project" value="UniProtKB-KW"/>
</dbReference>
<comment type="caution">
    <text evidence="5">The sequence shown here is derived from an EMBL/GenBank/DDBJ whole genome shotgun (WGS) entry which is preliminary data.</text>
</comment>
<dbReference type="SUPFAM" id="SSF46785">
    <property type="entry name" value="Winged helix' DNA-binding domain"/>
    <property type="match status" value="1"/>
</dbReference>
<proteinExistence type="predicted"/>
<dbReference type="Gene3D" id="1.10.10.10">
    <property type="entry name" value="Winged helix-like DNA-binding domain superfamily/Winged helix DNA-binding domain"/>
    <property type="match status" value="1"/>
</dbReference>
<dbReference type="PANTHER" id="PTHR42756">
    <property type="entry name" value="TRANSCRIPTIONAL REGULATOR, MARR"/>
    <property type="match status" value="1"/>
</dbReference>
<gene>
    <name evidence="5" type="ORF">H8695_06095</name>
</gene>
<evidence type="ECO:0000313" key="6">
    <source>
        <dbReference type="Proteomes" id="UP000620366"/>
    </source>
</evidence>
<dbReference type="AlphaFoldDB" id="A0A926DDT8"/>
<evidence type="ECO:0000256" key="1">
    <source>
        <dbReference type="ARBA" id="ARBA00023015"/>
    </source>
</evidence>
<dbReference type="RefSeq" id="WP_249300021.1">
    <property type="nucleotide sequence ID" value="NZ_JACRSP010000002.1"/>
</dbReference>
<organism evidence="5 6">
    <name type="scientific">Feifania hominis</name>
    <dbReference type="NCBI Taxonomy" id="2763660"/>
    <lineage>
        <taxon>Bacteria</taxon>
        <taxon>Bacillati</taxon>
        <taxon>Bacillota</taxon>
        <taxon>Clostridia</taxon>
        <taxon>Eubacteriales</taxon>
        <taxon>Feifaniaceae</taxon>
        <taxon>Feifania</taxon>
    </lineage>
</organism>
<sequence>MHRQHTVGFAIRSMSNLMRRKMFELAPPPDGATEMGGQIMGFLCDHPERELYQRDVEEIFCIRRSTASRFLRDLEGGGLLRRESVESDARLKRLVPTQKARDVHENYKCKTQEMEAILTDGLTREEIDQFLAVSGKIRKNLSR</sequence>
<dbReference type="InterPro" id="IPR036388">
    <property type="entry name" value="WH-like_DNA-bd_sf"/>
</dbReference>
<protein>
    <submittedName>
        <fullName evidence="5">MarR family transcriptional regulator</fullName>
    </submittedName>
</protein>
<dbReference type="InterPro" id="IPR000835">
    <property type="entry name" value="HTH_MarR-typ"/>
</dbReference>
<keyword evidence="2" id="KW-0238">DNA-binding</keyword>
<dbReference type="Proteomes" id="UP000620366">
    <property type="component" value="Unassembled WGS sequence"/>
</dbReference>
<dbReference type="Pfam" id="PF12802">
    <property type="entry name" value="MarR_2"/>
    <property type="match status" value="1"/>
</dbReference>
<feature type="domain" description="HTH marR-type" evidence="4">
    <location>
        <begin position="4"/>
        <end position="139"/>
    </location>
</feature>
<evidence type="ECO:0000256" key="3">
    <source>
        <dbReference type="ARBA" id="ARBA00023163"/>
    </source>
</evidence>
<evidence type="ECO:0000259" key="4">
    <source>
        <dbReference type="PROSITE" id="PS50995"/>
    </source>
</evidence>
<dbReference type="InterPro" id="IPR036390">
    <property type="entry name" value="WH_DNA-bd_sf"/>
</dbReference>
<evidence type="ECO:0000256" key="2">
    <source>
        <dbReference type="ARBA" id="ARBA00023125"/>
    </source>
</evidence>
<accession>A0A926DDT8</accession>
<reference evidence="5" key="1">
    <citation type="submission" date="2020-08" db="EMBL/GenBank/DDBJ databases">
        <title>Genome public.</title>
        <authorList>
            <person name="Liu C."/>
            <person name="Sun Q."/>
        </authorList>
    </citation>
    <scope>NUCLEOTIDE SEQUENCE</scope>
    <source>
        <strain evidence="5">BX7</strain>
    </source>
</reference>
<keyword evidence="1" id="KW-0805">Transcription regulation</keyword>